<dbReference type="FunCoup" id="D1YVR8">
    <property type="interactions" value="13"/>
</dbReference>
<dbReference type="CDD" id="cd03230">
    <property type="entry name" value="ABC_DR_subfamily_A"/>
    <property type="match status" value="1"/>
</dbReference>
<evidence type="ECO:0000259" key="6">
    <source>
        <dbReference type="PROSITE" id="PS50987"/>
    </source>
</evidence>
<keyword evidence="8" id="KW-1185">Reference proteome</keyword>
<reference evidence="7 8" key="2">
    <citation type="journal article" date="2008" name="Int. J. Syst. Evol. Microbiol.">
        <title>Methanocella paludicola gen. nov., sp. nov., a methane-producing archaeon, the first isolate of the lineage 'Rice Cluster I', and proposal of the new archaeal order Methanocellales ord. nov.</title>
        <authorList>
            <person name="Sakai S."/>
            <person name="Imachi H."/>
            <person name="Hanada S."/>
            <person name="Ohashi A."/>
            <person name="Harada H."/>
            <person name="Kamagata Y."/>
        </authorList>
    </citation>
    <scope>NUCLEOTIDE SEQUENCE [LARGE SCALE GENOMIC DNA]</scope>
    <source>
        <strain evidence="8">DSM 17711 / JCM 13418 / NBRC 101707 / SANAE</strain>
    </source>
</reference>
<dbReference type="PANTHER" id="PTHR42711">
    <property type="entry name" value="ABC TRANSPORTER ATP-BINDING PROTEIN"/>
    <property type="match status" value="1"/>
</dbReference>
<dbReference type="OrthoDB" id="87732at2157"/>
<proteinExistence type="inferred from homology"/>
<dbReference type="InterPro" id="IPR017871">
    <property type="entry name" value="ABC_transporter-like_CS"/>
</dbReference>
<evidence type="ECO:0000256" key="4">
    <source>
        <dbReference type="ARBA" id="ARBA00022840"/>
    </source>
</evidence>
<dbReference type="InterPro" id="IPR003439">
    <property type="entry name" value="ABC_transporter-like_ATP-bd"/>
</dbReference>
<dbReference type="GeneID" id="8680559"/>
<dbReference type="InterPro" id="IPR050763">
    <property type="entry name" value="ABC_transporter_ATP-binding"/>
</dbReference>
<dbReference type="EMBL" id="AP011532">
    <property type="protein sequence ID" value="BAI60540.1"/>
    <property type="molecule type" value="Genomic_DNA"/>
</dbReference>
<dbReference type="KEGG" id="mpd:MCP_0468"/>
<feature type="domain" description="HTH arsR-type" evidence="6">
    <location>
        <begin position="162"/>
        <end position="271"/>
    </location>
</feature>
<dbReference type="GO" id="GO:0016887">
    <property type="term" value="F:ATP hydrolysis activity"/>
    <property type="evidence" value="ECO:0007669"/>
    <property type="project" value="InterPro"/>
</dbReference>
<comment type="similarity">
    <text evidence="1">Belongs to the ABC transporter superfamily.</text>
</comment>
<dbReference type="PROSITE" id="PS50987">
    <property type="entry name" value="HTH_ARSR_2"/>
    <property type="match status" value="1"/>
</dbReference>
<reference evidence="7 8" key="1">
    <citation type="journal article" date="2007" name="Appl. Environ. Microbiol.">
        <title>Isolation of key methanogens for global methane emission from rice paddy fields: a novel isolate affiliated with the clone cluster rice cluster I.</title>
        <authorList>
            <person name="Sakai S."/>
            <person name="Imachi H."/>
            <person name="Sekiguchi Y."/>
            <person name="Ohashi A."/>
            <person name="Harada H."/>
            <person name="Kamagata Y."/>
        </authorList>
    </citation>
    <scope>NUCLEOTIDE SEQUENCE [LARGE SCALE GENOMIC DNA]</scope>
    <source>
        <strain evidence="8">DSM 17711 / JCM 13418 / NBRC 101707 / SANAE</strain>
    </source>
</reference>
<dbReference type="Pfam" id="PF00005">
    <property type="entry name" value="ABC_tran"/>
    <property type="match status" value="1"/>
</dbReference>
<evidence type="ECO:0000259" key="5">
    <source>
        <dbReference type="PROSITE" id="PS50893"/>
    </source>
</evidence>
<keyword evidence="2" id="KW-0813">Transport</keyword>
<evidence type="ECO:0000313" key="8">
    <source>
        <dbReference type="Proteomes" id="UP000001882"/>
    </source>
</evidence>
<dbReference type="GO" id="GO:0003700">
    <property type="term" value="F:DNA-binding transcription factor activity"/>
    <property type="evidence" value="ECO:0007669"/>
    <property type="project" value="InterPro"/>
</dbReference>
<dbReference type="PROSITE" id="PS00211">
    <property type="entry name" value="ABC_TRANSPORTER_1"/>
    <property type="match status" value="1"/>
</dbReference>
<dbReference type="Proteomes" id="UP000001882">
    <property type="component" value="Chromosome"/>
</dbReference>
<reference evidence="8" key="3">
    <citation type="journal article" date="2011" name="PLoS ONE">
        <title>Genome sequence of a mesophilic hydrogenotrophic methanogen Methanocella paludicola, the first cultivated representative of the order Methanocellales.</title>
        <authorList>
            <person name="Sakai S."/>
            <person name="Takaki Y."/>
            <person name="Shimamura S."/>
            <person name="Sekine M."/>
            <person name="Tajima T."/>
            <person name="Kosugi H."/>
            <person name="Ichikawa N."/>
            <person name="Tasumi E."/>
            <person name="Hiraki A.T."/>
            <person name="Shimizu A."/>
            <person name="Kato Y."/>
            <person name="Nishiko R."/>
            <person name="Mori K."/>
            <person name="Fujita N."/>
            <person name="Imachi H."/>
            <person name="Takai K."/>
        </authorList>
    </citation>
    <scope>NUCLEOTIDE SEQUENCE [LARGE SCALE GENOMIC DNA]</scope>
    <source>
        <strain evidence="8">DSM 17711 / JCM 13418 / NBRC 101707 / SANAE</strain>
    </source>
</reference>
<gene>
    <name evidence="7" type="ordered locus">MCP_0468</name>
</gene>
<dbReference type="InterPro" id="IPR001845">
    <property type="entry name" value="HTH_ArsR_DNA-bd_dom"/>
</dbReference>
<dbReference type="AlphaFoldDB" id="D1YVR8"/>
<dbReference type="eggNOG" id="arCOG00194">
    <property type="taxonomic scope" value="Archaea"/>
</dbReference>
<evidence type="ECO:0000256" key="1">
    <source>
        <dbReference type="ARBA" id="ARBA00005417"/>
    </source>
</evidence>
<dbReference type="PATRIC" id="fig|304371.9.peg.481"/>
<dbReference type="SUPFAM" id="SSF52540">
    <property type="entry name" value="P-loop containing nucleoside triphosphate hydrolases"/>
    <property type="match status" value="1"/>
</dbReference>
<keyword evidence="4" id="KW-0067">ATP-binding</keyword>
<evidence type="ECO:0000313" key="7">
    <source>
        <dbReference type="EMBL" id="BAI60540.1"/>
    </source>
</evidence>
<protein>
    <submittedName>
        <fullName evidence="7">ABC transporter ATP binding protein</fullName>
    </submittedName>
</protein>
<accession>D1YVR8</accession>
<dbReference type="PROSITE" id="PS50893">
    <property type="entry name" value="ABC_TRANSPORTER_2"/>
    <property type="match status" value="1"/>
</dbReference>
<dbReference type="InParanoid" id="D1YVR8"/>
<keyword evidence="3" id="KW-0547">Nucleotide-binding</keyword>
<dbReference type="PANTHER" id="PTHR42711:SF5">
    <property type="entry name" value="ABC TRANSPORTER ATP-BINDING PROTEIN NATA"/>
    <property type="match status" value="1"/>
</dbReference>
<dbReference type="InterPro" id="IPR027417">
    <property type="entry name" value="P-loop_NTPase"/>
</dbReference>
<name>D1YVR8_METPS</name>
<dbReference type="Gene3D" id="3.40.50.300">
    <property type="entry name" value="P-loop containing nucleotide triphosphate hydrolases"/>
    <property type="match status" value="1"/>
</dbReference>
<evidence type="ECO:0000256" key="3">
    <source>
        <dbReference type="ARBA" id="ARBA00022741"/>
    </source>
</evidence>
<organism evidence="7 8">
    <name type="scientific">Methanocella paludicola (strain DSM 17711 / JCM 13418 / NBRC 101707 / SANAE)</name>
    <dbReference type="NCBI Taxonomy" id="304371"/>
    <lineage>
        <taxon>Archaea</taxon>
        <taxon>Methanobacteriati</taxon>
        <taxon>Methanobacteriota</taxon>
        <taxon>Stenosarchaea group</taxon>
        <taxon>Methanomicrobia</taxon>
        <taxon>Methanocellales</taxon>
        <taxon>Methanocellaceae</taxon>
        <taxon>Methanocella</taxon>
    </lineage>
</organism>
<dbReference type="STRING" id="304371.MCP_0468"/>
<sequence length="290" mass="33027">MIKLTGVTKSYKDFEAVKDLSLEVRDGEILGIIGHNGAGKSTTLKMMVGLISPTSGTVEVMGRDMARDGTYVKRFLGYLPEESPLYENMTVNEYLRFFSELYDMPPAKAKERIDLLLDSLKLPERNKLTGELSKGMKRKVAIARALLHDPKLLVLDEPSSGLDPLTSFFIVDYMRRLRNEGKTIVLSAHNLFHVEYVCDRVAIMKNGRLVVCDTMENIRKDLGKREYEVKFMSDQRLDYDKKDGNYIYRTADVGEIASLLRNISENNWALVDMSMKESALEDIYVKLMAE</sequence>
<dbReference type="GO" id="GO:0005524">
    <property type="term" value="F:ATP binding"/>
    <property type="evidence" value="ECO:0007669"/>
    <property type="project" value="UniProtKB-KW"/>
</dbReference>
<evidence type="ECO:0000256" key="2">
    <source>
        <dbReference type="ARBA" id="ARBA00022448"/>
    </source>
</evidence>
<dbReference type="InterPro" id="IPR003593">
    <property type="entry name" value="AAA+_ATPase"/>
</dbReference>
<dbReference type="RefSeq" id="WP_012899220.1">
    <property type="nucleotide sequence ID" value="NC_013665.1"/>
</dbReference>
<dbReference type="SMART" id="SM00382">
    <property type="entry name" value="AAA"/>
    <property type="match status" value="1"/>
</dbReference>
<feature type="domain" description="ABC transporter" evidence="5">
    <location>
        <begin position="2"/>
        <end position="231"/>
    </location>
</feature>